<dbReference type="AlphaFoldDB" id="A0A1X6Z1X8"/>
<dbReference type="RefSeq" id="WP_085887544.1">
    <property type="nucleotide sequence ID" value="NZ_FWFN01000003.1"/>
</dbReference>
<feature type="compositionally biased region" description="Acidic residues" evidence="1">
    <location>
        <begin position="25"/>
        <end position="40"/>
    </location>
</feature>
<evidence type="ECO:0000256" key="2">
    <source>
        <dbReference type="SAM" id="SignalP"/>
    </source>
</evidence>
<gene>
    <name evidence="3" type="ORF">PSM7751_01665</name>
</gene>
<feature type="region of interest" description="Disordered" evidence="1">
    <location>
        <begin position="20"/>
        <end position="76"/>
    </location>
</feature>
<evidence type="ECO:0008006" key="5">
    <source>
        <dbReference type="Google" id="ProtNLM"/>
    </source>
</evidence>
<protein>
    <recommendedName>
        <fullName evidence="5">Transferrin-binding protein B C-lobe/N-lobe beta barrel domain-containing protein</fullName>
    </recommendedName>
</protein>
<dbReference type="Proteomes" id="UP000193963">
    <property type="component" value="Unassembled WGS sequence"/>
</dbReference>
<keyword evidence="4" id="KW-1185">Reference proteome</keyword>
<proteinExistence type="predicted"/>
<evidence type="ECO:0000313" key="3">
    <source>
        <dbReference type="EMBL" id="SLN37591.1"/>
    </source>
</evidence>
<keyword evidence="2" id="KW-0732">Signal</keyword>
<evidence type="ECO:0000313" key="4">
    <source>
        <dbReference type="Proteomes" id="UP000193963"/>
    </source>
</evidence>
<dbReference type="PROSITE" id="PS51257">
    <property type="entry name" value="PROKAR_LIPOPROTEIN"/>
    <property type="match status" value="1"/>
</dbReference>
<evidence type="ECO:0000256" key="1">
    <source>
        <dbReference type="SAM" id="MobiDB-lite"/>
    </source>
</evidence>
<feature type="chain" id="PRO_5012191598" description="Transferrin-binding protein B C-lobe/N-lobe beta barrel domain-containing protein" evidence="2">
    <location>
        <begin position="18"/>
        <end position="342"/>
    </location>
</feature>
<organism evidence="3 4">
    <name type="scientific">Pseudooceanicola marinus</name>
    <dbReference type="NCBI Taxonomy" id="396013"/>
    <lineage>
        <taxon>Bacteria</taxon>
        <taxon>Pseudomonadati</taxon>
        <taxon>Pseudomonadota</taxon>
        <taxon>Alphaproteobacteria</taxon>
        <taxon>Rhodobacterales</taxon>
        <taxon>Paracoccaceae</taxon>
        <taxon>Pseudooceanicola</taxon>
    </lineage>
</organism>
<accession>A0A1X6Z1X8</accession>
<sequence>MARMWILLLLAVATVSGCGGSSNPFDDDEVVGEPPDDSGDDGSPISSDRELPPGTGTPEPDASIFRREGQTEDGGGYVTAVSYNSGDDTFIVDGLAFDGDNTYQRSQGATSTFGGYAIYEGAPSYQDSETGAPIEQFLHRAIYGVSDSGQTEFAIVRSGNYAGYGFGGFVYQRNGSVTLPAPSTGQATYSGGYAGVRVFDGRSGIEYTQGDMTTSIDFEDFDGSGAVTGKITNRRVFDESGNDITNDITAAMDGTVTSLPVLDLVVAPNALDANGEATGGVVSRDPNDGDDYETGTYYAVLSDGADNDLDAEEMVGIVVVTSTDPRDTDVEVQETGGFILYR</sequence>
<name>A0A1X6Z1X8_9RHOB</name>
<feature type="signal peptide" evidence="2">
    <location>
        <begin position="1"/>
        <end position="17"/>
    </location>
</feature>
<dbReference type="EMBL" id="FWFN01000003">
    <property type="protein sequence ID" value="SLN37591.1"/>
    <property type="molecule type" value="Genomic_DNA"/>
</dbReference>
<reference evidence="3 4" key="1">
    <citation type="submission" date="2017-03" db="EMBL/GenBank/DDBJ databases">
        <authorList>
            <person name="Afonso C.L."/>
            <person name="Miller P.J."/>
            <person name="Scott M.A."/>
            <person name="Spackman E."/>
            <person name="Goraichik I."/>
            <person name="Dimitrov K.M."/>
            <person name="Suarez D.L."/>
            <person name="Swayne D.E."/>
        </authorList>
    </citation>
    <scope>NUCLEOTIDE SEQUENCE [LARGE SCALE GENOMIC DNA]</scope>
    <source>
        <strain evidence="3 4">CECT 7751</strain>
    </source>
</reference>